<protein>
    <submittedName>
        <fullName evidence="1">Uncharacterized protein</fullName>
    </submittedName>
</protein>
<dbReference type="Proteomes" id="UP000230423">
    <property type="component" value="Unassembled WGS sequence"/>
</dbReference>
<reference evidence="1 2" key="1">
    <citation type="submission" date="2015-09" db="EMBL/GenBank/DDBJ databases">
        <title>Draft genome of the parasitic nematode Teladorsagia circumcincta isolate WARC Sus (inbred).</title>
        <authorList>
            <person name="Mitreva M."/>
        </authorList>
    </citation>
    <scope>NUCLEOTIDE SEQUENCE [LARGE SCALE GENOMIC DNA]</scope>
    <source>
        <strain evidence="1 2">S</strain>
    </source>
</reference>
<dbReference type="AlphaFoldDB" id="A0A2G9UYW6"/>
<evidence type="ECO:0000313" key="2">
    <source>
        <dbReference type="Proteomes" id="UP000230423"/>
    </source>
</evidence>
<organism evidence="1 2">
    <name type="scientific">Teladorsagia circumcincta</name>
    <name type="common">Brown stomach worm</name>
    <name type="synonym">Ostertagia circumcincta</name>
    <dbReference type="NCBI Taxonomy" id="45464"/>
    <lineage>
        <taxon>Eukaryota</taxon>
        <taxon>Metazoa</taxon>
        <taxon>Ecdysozoa</taxon>
        <taxon>Nematoda</taxon>
        <taxon>Chromadorea</taxon>
        <taxon>Rhabditida</taxon>
        <taxon>Rhabditina</taxon>
        <taxon>Rhabditomorpha</taxon>
        <taxon>Strongyloidea</taxon>
        <taxon>Trichostrongylidae</taxon>
        <taxon>Teladorsagia</taxon>
    </lineage>
</organism>
<keyword evidence="2" id="KW-1185">Reference proteome</keyword>
<accession>A0A2G9UYW6</accession>
<dbReference type="EMBL" id="KZ345145">
    <property type="protein sequence ID" value="PIO75393.1"/>
    <property type="molecule type" value="Genomic_DNA"/>
</dbReference>
<evidence type="ECO:0000313" key="1">
    <source>
        <dbReference type="EMBL" id="PIO75393.1"/>
    </source>
</evidence>
<dbReference type="OrthoDB" id="5846580at2759"/>
<gene>
    <name evidence="1" type="ORF">TELCIR_02547</name>
</gene>
<proteinExistence type="predicted"/>
<name>A0A2G9UYW6_TELCI</name>
<sequence>MTVVQMDLIQTLGEVPAISVESSRLDINRQLPHLPTPFNPAIMAAQLGMFTNPQLLNMMQSAKVLLQNIFEFP</sequence>